<name>A0A7X0B218_9PROT</name>
<accession>A0A7X0B218</accession>
<gene>
    <name evidence="4" type="ORF">FHS74_003520</name>
</gene>
<keyword evidence="1" id="KW-0460">Magnesium</keyword>
<feature type="domain" description="MobA-like NTP transferase" evidence="3">
    <location>
        <begin position="8"/>
        <end position="116"/>
    </location>
</feature>
<dbReference type="RefSeq" id="WP_184802891.1">
    <property type="nucleotide sequence ID" value="NZ_JACIIZ010000010.1"/>
</dbReference>
<evidence type="ECO:0000259" key="2">
    <source>
        <dbReference type="Pfam" id="PF01636"/>
    </source>
</evidence>
<dbReference type="EMBL" id="JACIIZ010000010">
    <property type="protein sequence ID" value="MBB6252951.1"/>
    <property type="molecule type" value="Genomic_DNA"/>
</dbReference>
<dbReference type="Gene3D" id="3.90.550.10">
    <property type="entry name" value="Spore Coat Polysaccharide Biosynthesis Protein SpsA, Chain A"/>
    <property type="match status" value="1"/>
</dbReference>
<evidence type="ECO:0000313" key="4">
    <source>
        <dbReference type="EMBL" id="MBB6252951.1"/>
    </source>
</evidence>
<evidence type="ECO:0000313" key="5">
    <source>
        <dbReference type="Proteomes" id="UP000539175"/>
    </source>
</evidence>
<sequence>MADGVNLIVQAGGRGSRLEHYCWNKPKCLVPINGKPMLYQLLDAVEQAHAGQALNVRVIAEHKAEALERYLDVFPPRQPVRLQRPKGHGTTSGIPEALADIGDDEPVWIVWSDLTFHEFPPTPEGDEPVIFLSRSFTCRWSVASLAGGPPTIVEQSGNEAGIMGLFWFPRKSLLRDLPESGEFVRWLSENLTAFRTEYCDEALELGTLNALLHHWDSTAGTRFFNRITYQGDRVVKQAVVKEYEPLIGREIAWYRAVGELGFANVPTLLDTDPMTLTRIDGHHPFQLPWGTKGRRQILENILDALDTLHSLGTAPAVAEDVRSVYLDKTVARIAKVRRLLPQLGEWRAIKVNGVWVPNVLHDQESHLLDSAFRLVRCKAFTVIHGDPTFSNILVDANSRPWFIDPRGYFAAPGIYGDPNYDWAKLYYSVIGSYDSFNRRHFILTMDDQSADVEIRDSGWAHLGEVLRERLGTQYTAVRILHAFIWLALSGWVDDDYDSIVAAYCNGLYHLHQALES</sequence>
<dbReference type="InterPro" id="IPR002575">
    <property type="entry name" value="Aminoglycoside_PTrfase"/>
</dbReference>
<dbReference type="InterPro" id="IPR011009">
    <property type="entry name" value="Kinase-like_dom_sf"/>
</dbReference>
<feature type="domain" description="Aminoglycoside phosphotransferase" evidence="2">
    <location>
        <begin position="224"/>
        <end position="426"/>
    </location>
</feature>
<evidence type="ECO:0000256" key="1">
    <source>
        <dbReference type="ARBA" id="ARBA00022842"/>
    </source>
</evidence>
<dbReference type="Proteomes" id="UP000539175">
    <property type="component" value="Unassembled WGS sequence"/>
</dbReference>
<dbReference type="InterPro" id="IPR029044">
    <property type="entry name" value="Nucleotide-diphossugar_trans"/>
</dbReference>
<protein>
    <recommendedName>
        <fullName evidence="6">MobA-like NTP transferase domain-containing protein</fullName>
    </recommendedName>
</protein>
<dbReference type="GO" id="GO:0016779">
    <property type="term" value="F:nucleotidyltransferase activity"/>
    <property type="evidence" value="ECO:0007669"/>
    <property type="project" value="UniProtKB-ARBA"/>
</dbReference>
<keyword evidence="5" id="KW-1185">Reference proteome</keyword>
<dbReference type="InterPro" id="IPR025877">
    <property type="entry name" value="MobA-like_NTP_Trfase"/>
</dbReference>
<dbReference type="SUPFAM" id="SSF53448">
    <property type="entry name" value="Nucleotide-diphospho-sugar transferases"/>
    <property type="match status" value="1"/>
</dbReference>
<proteinExistence type="predicted"/>
<dbReference type="AlphaFoldDB" id="A0A7X0B218"/>
<dbReference type="Pfam" id="PF01636">
    <property type="entry name" value="APH"/>
    <property type="match status" value="1"/>
</dbReference>
<dbReference type="Pfam" id="PF12804">
    <property type="entry name" value="NTP_transf_3"/>
    <property type="match status" value="1"/>
</dbReference>
<dbReference type="SUPFAM" id="SSF56112">
    <property type="entry name" value="Protein kinase-like (PK-like)"/>
    <property type="match status" value="1"/>
</dbReference>
<evidence type="ECO:0008006" key="6">
    <source>
        <dbReference type="Google" id="ProtNLM"/>
    </source>
</evidence>
<evidence type="ECO:0000259" key="3">
    <source>
        <dbReference type="Pfam" id="PF12804"/>
    </source>
</evidence>
<reference evidence="4 5" key="1">
    <citation type="submission" date="2020-08" db="EMBL/GenBank/DDBJ databases">
        <title>Genomic Encyclopedia of Type Strains, Phase IV (KMG-IV): sequencing the most valuable type-strain genomes for metagenomic binning, comparative biology and taxonomic classification.</title>
        <authorList>
            <person name="Goeker M."/>
        </authorList>
    </citation>
    <scope>NUCLEOTIDE SEQUENCE [LARGE SCALE GENOMIC DNA]</scope>
    <source>
        <strain evidence="4 5">DSM 22198</strain>
    </source>
</reference>
<organism evidence="4 5">
    <name type="scientific">Nitrospirillum iridis</name>
    <dbReference type="NCBI Taxonomy" id="765888"/>
    <lineage>
        <taxon>Bacteria</taxon>
        <taxon>Pseudomonadati</taxon>
        <taxon>Pseudomonadota</taxon>
        <taxon>Alphaproteobacteria</taxon>
        <taxon>Rhodospirillales</taxon>
        <taxon>Azospirillaceae</taxon>
        <taxon>Nitrospirillum</taxon>
    </lineage>
</organism>
<comment type="caution">
    <text evidence="4">The sequence shown here is derived from an EMBL/GenBank/DDBJ whole genome shotgun (WGS) entry which is preliminary data.</text>
</comment>